<name>A0A2H9U350_9GAMM</name>
<dbReference type="Proteomes" id="UP000235861">
    <property type="component" value="Unassembled WGS sequence"/>
</dbReference>
<evidence type="ECO:0000259" key="2">
    <source>
        <dbReference type="Pfam" id="PF02397"/>
    </source>
</evidence>
<dbReference type="EMBL" id="PGGC01000105">
    <property type="protein sequence ID" value="PJG58486.1"/>
    <property type="molecule type" value="Genomic_DNA"/>
</dbReference>
<dbReference type="RefSeq" id="WP_100294443.1">
    <property type="nucleotide sequence ID" value="NZ_PGGC01000105.1"/>
</dbReference>
<reference evidence="3 4" key="1">
    <citation type="submission" date="2017-11" db="EMBL/GenBank/DDBJ databases">
        <title>Draft genome sequence of environmental isolate Aeromonas cavernicola sp. nov. MDC 2508.</title>
        <authorList>
            <person name="Colston S.M."/>
            <person name="Navarro A."/>
            <person name="Martinez-Murcia A.J."/>
            <person name="Graf J."/>
        </authorList>
    </citation>
    <scope>NUCLEOTIDE SEQUENCE [LARGE SCALE GENOMIC DNA]</scope>
    <source>
        <strain evidence="3 4">MDC 2508</strain>
    </source>
</reference>
<comment type="caution">
    <text evidence="3">The sequence shown here is derived from an EMBL/GenBank/DDBJ whole genome shotgun (WGS) entry which is preliminary data.</text>
</comment>
<dbReference type="AlphaFoldDB" id="A0A2H9U350"/>
<dbReference type="GO" id="GO:0016780">
    <property type="term" value="F:phosphotransferase activity, for other substituted phosphate groups"/>
    <property type="evidence" value="ECO:0007669"/>
    <property type="project" value="TreeGrafter"/>
</dbReference>
<dbReference type="InterPro" id="IPR003362">
    <property type="entry name" value="Bact_transf"/>
</dbReference>
<organism evidence="3 4">
    <name type="scientific">Aeromonas cavernicola</name>
    <dbReference type="NCBI Taxonomy" id="1006623"/>
    <lineage>
        <taxon>Bacteria</taxon>
        <taxon>Pseudomonadati</taxon>
        <taxon>Pseudomonadota</taxon>
        <taxon>Gammaproteobacteria</taxon>
        <taxon>Aeromonadales</taxon>
        <taxon>Aeromonadaceae</taxon>
        <taxon>Aeromonas</taxon>
    </lineage>
</organism>
<evidence type="ECO:0000256" key="1">
    <source>
        <dbReference type="ARBA" id="ARBA00006464"/>
    </source>
</evidence>
<gene>
    <name evidence="3" type="ORF">CUC53_12335</name>
</gene>
<comment type="similarity">
    <text evidence="1">Belongs to the bacterial sugar transferase family.</text>
</comment>
<dbReference type="PANTHER" id="PTHR30576">
    <property type="entry name" value="COLANIC BIOSYNTHESIS UDP-GLUCOSE LIPID CARRIER TRANSFERASE"/>
    <property type="match status" value="1"/>
</dbReference>
<dbReference type="OrthoDB" id="9808602at2"/>
<keyword evidence="3" id="KW-0808">Transferase</keyword>
<sequence>MSRPIPRVTLVTKRIMDIVGATLGLLLTLPLWPFIMLAIRFDSPGPVFFRQLRIGRSHAHYTELFLMIKFRTMRADAEVGTGPVWCGKADTRITRSGQFLRKTRLDELPQFINVLKGEMSLIGPRPERPGIANRLEDAVPFFTERTYEIAPGITGLAQVNQGYDENLDDVRSKLAYDLAYSIALLHPWRWLLQDIYIIGKTIAIMVGKKGR</sequence>
<accession>A0A2H9U350</accession>
<feature type="domain" description="Bacterial sugar transferase" evidence="2">
    <location>
        <begin position="13"/>
        <end position="206"/>
    </location>
</feature>
<protein>
    <submittedName>
        <fullName evidence="3">Sugar transferase</fullName>
    </submittedName>
</protein>
<proteinExistence type="inferred from homology"/>
<evidence type="ECO:0000313" key="3">
    <source>
        <dbReference type="EMBL" id="PJG58486.1"/>
    </source>
</evidence>
<dbReference type="Pfam" id="PF02397">
    <property type="entry name" value="Bac_transf"/>
    <property type="match status" value="1"/>
</dbReference>
<keyword evidence="4" id="KW-1185">Reference proteome</keyword>
<dbReference type="PANTHER" id="PTHR30576:SF0">
    <property type="entry name" value="UNDECAPRENYL-PHOSPHATE N-ACETYLGALACTOSAMINYL 1-PHOSPHATE TRANSFERASE-RELATED"/>
    <property type="match status" value="1"/>
</dbReference>
<evidence type="ECO:0000313" key="4">
    <source>
        <dbReference type="Proteomes" id="UP000235861"/>
    </source>
</evidence>